<dbReference type="Pfam" id="PF15972">
    <property type="entry name" value="Unpaired"/>
    <property type="match status" value="1"/>
</dbReference>
<dbReference type="InterPro" id="IPR031901">
    <property type="entry name" value="Unpaired"/>
</dbReference>
<feature type="compositionally biased region" description="Low complexity" evidence="1">
    <location>
        <begin position="7"/>
        <end position="33"/>
    </location>
</feature>
<reference evidence="3" key="1">
    <citation type="submission" date="2025-08" db="UniProtKB">
        <authorList>
            <consortium name="RefSeq"/>
        </authorList>
    </citation>
    <scope>IDENTIFICATION</scope>
    <source>
        <strain evidence="3">15112-1751.03</strain>
        <tissue evidence="3">Whole Adult</tissue>
    </source>
</reference>
<feature type="region of interest" description="Disordered" evidence="1">
    <location>
        <begin position="1"/>
        <end position="35"/>
    </location>
</feature>
<evidence type="ECO:0000313" key="2">
    <source>
        <dbReference type="Proteomes" id="UP000515160"/>
    </source>
</evidence>
<sequence length="412" mass="46459">MTTSVCRLRANSNNNNKTANTRETTTATQTANAARRRPTISIKSFTSTQLLLLSILMSQLHQFAGGGIGLAMAAPAPAPAPTPASVSVSASASPPTAASHVRLRLQKREDTLSFKQRFRLELNSSVLEWSNGCGGNWTGPANESRVVRPQKRCAKHKKLLRTLQNKTGLELRQLKFENIHRHGNEAIDISKHDQWKVQSSQYNFLPRLNSSNKNFLRRVHHDIQFYVASFSYLRHAQLHFDYENWQTQSALSAELLRYRTSARNILCLVEEAINATNRLYAPSLNQSQQEQQQQKQQLLSPGVVGSIKTVPRMAMEKRLLQFKTPLVELHNQAVLAAGNKAAAKPQEPHVLDALFLKFQYIEYLKHLTKALAKQRTKRKCKAKAAAKKQTQPRVKSRAKHQQKQKQKQPKGA</sequence>
<dbReference type="GO" id="GO:0007259">
    <property type="term" value="P:cell surface receptor signaling pathway via JAK-STAT"/>
    <property type="evidence" value="ECO:0007669"/>
    <property type="project" value="InterPro"/>
</dbReference>
<gene>
    <name evidence="3" type="primary">LOC117571745</name>
</gene>
<dbReference type="GO" id="GO:0001700">
    <property type="term" value="P:embryonic development via the syncytial blastoderm"/>
    <property type="evidence" value="ECO:0007669"/>
    <property type="project" value="InterPro"/>
</dbReference>
<feature type="compositionally biased region" description="Basic residues" evidence="1">
    <location>
        <begin position="394"/>
        <end position="412"/>
    </location>
</feature>
<dbReference type="OrthoDB" id="7850443at2759"/>
<dbReference type="GeneID" id="117571745"/>
<dbReference type="Proteomes" id="UP000515160">
    <property type="component" value="Chromosome X"/>
</dbReference>
<evidence type="ECO:0000313" key="3">
    <source>
        <dbReference type="RefSeq" id="XP_034109988.1"/>
    </source>
</evidence>
<name>A0A6P8XCS6_DROAB</name>
<keyword evidence="2" id="KW-1185">Reference proteome</keyword>
<accession>A0A6P8XCS6</accession>
<organism evidence="2 3">
    <name type="scientific">Drosophila albomicans</name>
    <name type="common">Fruit fly</name>
    <dbReference type="NCBI Taxonomy" id="7291"/>
    <lineage>
        <taxon>Eukaryota</taxon>
        <taxon>Metazoa</taxon>
        <taxon>Ecdysozoa</taxon>
        <taxon>Arthropoda</taxon>
        <taxon>Hexapoda</taxon>
        <taxon>Insecta</taxon>
        <taxon>Pterygota</taxon>
        <taxon>Neoptera</taxon>
        <taxon>Endopterygota</taxon>
        <taxon>Diptera</taxon>
        <taxon>Brachycera</taxon>
        <taxon>Muscomorpha</taxon>
        <taxon>Ephydroidea</taxon>
        <taxon>Drosophilidae</taxon>
        <taxon>Drosophila</taxon>
    </lineage>
</organism>
<evidence type="ECO:0000256" key="1">
    <source>
        <dbReference type="SAM" id="MobiDB-lite"/>
    </source>
</evidence>
<proteinExistence type="predicted"/>
<dbReference type="AlphaFoldDB" id="A0A6P8XCS6"/>
<protein>
    <submittedName>
        <fullName evidence="3">Uncharacterized protein LOC117571745 isoform X1</fullName>
    </submittedName>
</protein>
<feature type="region of interest" description="Disordered" evidence="1">
    <location>
        <begin position="378"/>
        <end position="412"/>
    </location>
</feature>
<dbReference type="RefSeq" id="XP_034109988.1">
    <property type="nucleotide sequence ID" value="XM_034254097.2"/>
</dbReference>